<sequence>MKWRLLVALIVLIAGAFLPMSPVSTWSSGDEATGAPQVTPGPDGLIDARRAAGEAAANASLLTSGTGQLKDGVVTLDEGSTALIDGIAAASTGATELSNGMVELQAGTGQLAAGATRVADSVGGVVDQVVGFEAVRGQVLSTIDSTLERMKDSRDPDVVQAREALEGLREQAQTAQLPADAVSQLTELKNGSREVANQLSVPGYAYHDGVYSATNGAAELASGLSELNNGAAPAQEGIKQLRNGSEKLDEMAAKTSDSLDSVRRAIPAPAPAAASAGQAEQGAPTSALAPLAAMLIAALVTIGGLALAVAVAFLPGRKWWAIAAGTGFLALIGLVLVVVVGVSLSPLAVATTALALAVSALAAAGLSWMLMSAFGARAGLGSAAVLAVAQIGIVGWVWKSAAAGAVSSIAAAVSSAMPMHWLTAALSAAGNGGSTTALWVGIGLSTVLAALGLIGLNRTRA</sequence>
<feature type="transmembrane region" description="Helical" evidence="1">
    <location>
        <begin position="378"/>
        <end position="398"/>
    </location>
</feature>
<gene>
    <name evidence="2" type="ORF">EKI59_07095</name>
</gene>
<keyword evidence="1" id="KW-1133">Transmembrane helix</keyword>
<organism evidence="2 3">
    <name type="scientific">Corynebacterium sanguinis</name>
    <dbReference type="NCBI Taxonomy" id="2594913"/>
    <lineage>
        <taxon>Bacteria</taxon>
        <taxon>Bacillati</taxon>
        <taxon>Actinomycetota</taxon>
        <taxon>Actinomycetes</taxon>
        <taxon>Mycobacteriales</taxon>
        <taxon>Corynebacteriaceae</taxon>
        <taxon>Corynebacterium</taxon>
    </lineage>
</organism>
<feature type="transmembrane region" description="Helical" evidence="1">
    <location>
        <begin position="291"/>
        <end position="314"/>
    </location>
</feature>
<keyword evidence="1" id="KW-0472">Membrane</keyword>
<evidence type="ECO:0000313" key="2">
    <source>
        <dbReference type="EMBL" id="TVS28415.1"/>
    </source>
</evidence>
<evidence type="ECO:0000256" key="1">
    <source>
        <dbReference type="SAM" id="Phobius"/>
    </source>
</evidence>
<evidence type="ECO:0000313" key="3">
    <source>
        <dbReference type="Proteomes" id="UP000336646"/>
    </source>
</evidence>
<name>A0A6C1U0F4_9CORY</name>
<proteinExistence type="predicted"/>
<evidence type="ECO:0008006" key="4">
    <source>
        <dbReference type="Google" id="ProtNLM"/>
    </source>
</evidence>
<protein>
    <recommendedName>
        <fullName evidence="4">X-X-X-Leu-X-X-Gly heptad repeat-containing protein</fullName>
    </recommendedName>
</protein>
<dbReference type="Proteomes" id="UP000336646">
    <property type="component" value="Unassembled WGS sequence"/>
</dbReference>
<keyword evidence="1" id="KW-0812">Transmembrane</keyword>
<dbReference type="AlphaFoldDB" id="A0A6C1U0F4"/>
<dbReference type="RefSeq" id="WP_144773266.1">
    <property type="nucleotide sequence ID" value="NZ_RXIR01000013.1"/>
</dbReference>
<dbReference type="InterPro" id="IPR023908">
    <property type="entry name" value="xxxLxxG_rpt"/>
</dbReference>
<accession>A0A6C1U0F4</accession>
<dbReference type="NCBIfam" id="TIGR03057">
    <property type="entry name" value="xxxLxxG_by_4"/>
    <property type="match status" value="2"/>
</dbReference>
<dbReference type="OrthoDB" id="4426125at2"/>
<comment type="caution">
    <text evidence="2">The sequence shown here is derived from an EMBL/GenBank/DDBJ whole genome shotgun (WGS) entry which is preliminary data.</text>
</comment>
<dbReference type="EMBL" id="RXIR01000013">
    <property type="protein sequence ID" value="TVS28415.1"/>
    <property type="molecule type" value="Genomic_DNA"/>
</dbReference>
<reference evidence="2 3" key="1">
    <citation type="submission" date="2018-12" db="EMBL/GenBank/DDBJ databases">
        <title>Corynebacterium sanguinis sp. nov., a clinically-associated and environmental corynebacterium.</title>
        <authorList>
            <person name="Gonzales-Siles L."/>
            <person name="Jaen-Luchoro D."/>
            <person name="Cardew S."/>
            <person name="Inganas E."/>
            <person name="Ohlen M."/>
            <person name="Jensie-Markopolous S."/>
            <person name="Pinyeiro-Iglesias B."/>
            <person name="Molin K."/>
            <person name="Skovbjerg S."/>
            <person name="Svensson-Stadler L."/>
            <person name="Funke G."/>
            <person name="Moore E.R.B."/>
        </authorList>
    </citation>
    <scope>NUCLEOTIDE SEQUENCE [LARGE SCALE GENOMIC DNA]</scope>
    <source>
        <strain evidence="2 3">58734</strain>
    </source>
</reference>
<feature type="transmembrane region" description="Helical" evidence="1">
    <location>
        <begin position="321"/>
        <end position="342"/>
    </location>
</feature>
<feature type="transmembrane region" description="Helical" evidence="1">
    <location>
        <begin position="348"/>
        <end position="371"/>
    </location>
</feature>
<feature type="transmembrane region" description="Helical" evidence="1">
    <location>
        <begin position="436"/>
        <end position="456"/>
    </location>
</feature>